<name>A0ABN3YEM0_9ACTN</name>
<dbReference type="PROSITE" id="PS51257">
    <property type="entry name" value="PROKAR_LIPOPROTEIN"/>
    <property type="match status" value="1"/>
</dbReference>
<gene>
    <name evidence="2" type="ORF">GCM10010448_04490</name>
</gene>
<dbReference type="Proteomes" id="UP001501532">
    <property type="component" value="Unassembled WGS sequence"/>
</dbReference>
<keyword evidence="3" id="KW-1185">Reference proteome</keyword>
<feature type="region of interest" description="Disordered" evidence="1">
    <location>
        <begin position="1"/>
        <end position="33"/>
    </location>
</feature>
<evidence type="ECO:0000313" key="2">
    <source>
        <dbReference type="EMBL" id="GAA3025744.1"/>
    </source>
</evidence>
<feature type="region of interest" description="Disordered" evidence="1">
    <location>
        <begin position="62"/>
        <end position="81"/>
    </location>
</feature>
<proteinExistence type="predicted"/>
<comment type="caution">
    <text evidence="2">The sequence shown here is derived from an EMBL/GenBank/DDBJ whole genome shotgun (WGS) entry which is preliminary data.</text>
</comment>
<sequence length="92" mass="9430">MRLSQPTPKQKEKGWDGLGAGDRRGGGSGAAWSSCCASAGASALNAEQAGTRADWRAGRSCTAPGYTAHNTGTTDTFDGTSTPVGWALRTRV</sequence>
<feature type="compositionally biased region" description="Low complexity" evidence="1">
    <location>
        <begin position="71"/>
        <end position="81"/>
    </location>
</feature>
<evidence type="ECO:0000313" key="3">
    <source>
        <dbReference type="Proteomes" id="UP001501532"/>
    </source>
</evidence>
<dbReference type="EMBL" id="BAAAUF010000002">
    <property type="protein sequence ID" value="GAA3025744.1"/>
    <property type="molecule type" value="Genomic_DNA"/>
</dbReference>
<accession>A0ABN3YEM0</accession>
<reference evidence="2 3" key="1">
    <citation type="journal article" date="2019" name="Int. J. Syst. Evol. Microbiol.">
        <title>The Global Catalogue of Microorganisms (GCM) 10K type strain sequencing project: providing services to taxonomists for standard genome sequencing and annotation.</title>
        <authorList>
            <consortium name="The Broad Institute Genomics Platform"/>
            <consortium name="The Broad Institute Genome Sequencing Center for Infectious Disease"/>
            <person name="Wu L."/>
            <person name="Ma J."/>
        </authorList>
    </citation>
    <scope>NUCLEOTIDE SEQUENCE [LARGE SCALE GENOMIC DNA]</scope>
    <source>
        <strain evidence="2 3">JCM 9091</strain>
    </source>
</reference>
<evidence type="ECO:0000256" key="1">
    <source>
        <dbReference type="SAM" id="MobiDB-lite"/>
    </source>
</evidence>
<organism evidence="2 3">
    <name type="scientific">Streptomyces glomeratus</name>
    <dbReference type="NCBI Taxonomy" id="284452"/>
    <lineage>
        <taxon>Bacteria</taxon>
        <taxon>Bacillati</taxon>
        <taxon>Actinomycetota</taxon>
        <taxon>Actinomycetes</taxon>
        <taxon>Kitasatosporales</taxon>
        <taxon>Streptomycetaceae</taxon>
        <taxon>Streptomyces</taxon>
    </lineage>
</organism>
<protein>
    <submittedName>
        <fullName evidence="2">Uncharacterized protein</fullName>
    </submittedName>
</protein>
<feature type="compositionally biased region" description="Basic and acidic residues" evidence="1">
    <location>
        <begin position="9"/>
        <end position="25"/>
    </location>
</feature>